<evidence type="ECO:0000313" key="2">
    <source>
        <dbReference type="Proteomes" id="UP000193804"/>
    </source>
</evidence>
<organism evidence="1 2">
    <name type="scientific">Marivirga sericea</name>
    <dbReference type="NCBI Taxonomy" id="1028"/>
    <lineage>
        <taxon>Bacteria</taxon>
        <taxon>Pseudomonadati</taxon>
        <taxon>Bacteroidota</taxon>
        <taxon>Cytophagia</taxon>
        <taxon>Cytophagales</taxon>
        <taxon>Marivirgaceae</taxon>
        <taxon>Marivirga</taxon>
    </lineage>
</organism>
<evidence type="ECO:0008006" key="3">
    <source>
        <dbReference type="Google" id="ProtNLM"/>
    </source>
</evidence>
<protein>
    <recommendedName>
        <fullName evidence="3">Lipoprotein</fullName>
    </recommendedName>
</protein>
<dbReference type="Proteomes" id="UP000193804">
    <property type="component" value="Unassembled WGS sequence"/>
</dbReference>
<reference evidence="2" key="1">
    <citation type="submission" date="2017-04" db="EMBL/GenBank/DDBJ databases">
        <authorList>
            <person name="Varghese N."/>
            <person name="Submissions S."/>
        </authorList>
    </citation>
    <scope>NUCLEOTIDE SEQUENCE [LARGE SCALE GENOMIC DNA]</scope>
    <source>
        <strain evidence="2">DSM 4125</strain>
    </source>
</reference>
<dbReference type="STRING" id="1028.SAMN05661096_00422"/>
<name>A0A1X7IBV0_9BACT</name>
<accession>A0A1X7IBV0</accession>
<proteinExistence type="predicted"/>
<dbReference type="EMBL" id="FXAW01000001">
    <property type="protein sequence ID" value="SMG11679.1"/>
    <property type="molecule type" value="Genomic_DNA"/>
</dbReference>
<sequence length="220" mass="26123">MRNKPVILIAFVFLLGCYTESEKQKKYYETGELMIEEFTQNDTLFYQEYNKNGNLSKQRQSFNKFNLVRKFNDEAPQQLMYKFARMNDTITYAVKYDEAGYKIDSLVKSKLNINITSDVDTYSVGDTANIKIKMIDRNYDDQSINLVEDFNVNSLFSFENYRSRDHEIDLEFLCDSKGENILRIIYYDTSFEMVEQLGDSAFYGYRYGLFDFIEYSYIVE</sequence>
<keyword evidence="2" id="KW-1185">Reference proteome</keyword>
<evidence type="ECO:0000313" key="1">
    <source>
        <dbReference type="EMBL" id="SMG11679.1"/>
    </source>
</evidence>
<gene>
    <name evidence="1" type="ORF">SAMN05661096_00422</name>
</gene>
<dbReference type="RefSeq" id="WP_085515433.1">
    <property type="nucleotide sequence ID" value="NZ_FXAW01000001.1"/>
</dbReference>
<dbReference type="AlphaFoldDB" id="A0A1X7IBV0"/>
<dbReference type="PROSITE" id="PS51257">
    <property type="entry name" value="PROKAR_LIPOPROTEIN"/>
    <property type="match status" value="1"/>
</dbReference>